<gene>
    <name evidence="2" type="ORF">CHR61_02390</name>
</gene>
<sequence length="63" mass="7732">MSKSENNHDNSDLQMLKEEVSEKEYQNAQYEAEKKKHISYWLKIIAPFIMILAIFIFYYCFYR</sequence>
<comment type="caution">
    <text evidence="2">The sequence shown here is derived from an EMBL/GenBank/DDBJ whole genome shotgun (WGS) entry which is preliminary data.</text>
</comment>
<reference evidence="2 3" key="1">
    <citation type="journal article" date="2017" name="Front. Microbiol.">
        <title>New Insights into the Diversity of the Genus Faecalibacterium.</title>
        <authorList>
            <person name="Benevides L."/>
            <person name="Burman S."/>
            <person name="Martin R."/>
            <person name="Robert V."/>
            <person name="Thomas M."/>
            <person name="Miquel S."/>
            <person name="Chain F."/>
            <person name="Sokol H."/>
            <person name="Bermudez-Humaran L.G."/>
            <person name="Morrison M."/>
            <person name="Langella P."/>
            <person name="Azevedo V.A."/>
            <person name="Chatel J.M."/>
            <person name="Soares S."/>
        </authorList>
    </citation>
    <scope>NUCLEOTIDE SEQUENCE [LARGE SCALE GENOMIC DNA]</scope>
    <source>
        <strain evidence="2 3">AHMP21</strain>
    </source>
</reference>
<name>A0A2A7BGK2_9FIRM</name>
<evidence type="ECO:0000313" key="2">
    <source>
        <dbReference type="EMBL" id="PDX90493.1"/>
    </source>
</evidence>
<accession>A0A2A7BGK2</accession>
<keyword evidence="1" id="KW-0472">Membrane</keyword>
<evidence type="ECO:0000313" key="3">
    <source>
        <dbReference type="Proteomes" id="UP000220438"/>
    </source>
</evidence>
<dbReference type="EMBL" id="NOUW01000007">
    <property type="protein sequence ID" value="PDX90493.1"/>
    <property type="molecule type" value="Genomic_DNA"/>
</dbReference>
<keyword evidence="1" id="KW-0812">Transmembrane</keyword>
<feature type="transmembrane region" description="Helical" evidence="1">
    <location>
        <begin position="40"/>
        <end position="61"/>
    </location>
</feature>
<dbReference type="RefSeq" id="WP_097770112.1">
    <property type="nucleotide sequence ID" value="NZ_NOUW01000007.1"/>
</dbReference>
<protein>
    <submittedName>
        <fullName evidence="2">Uncharacterized protein</fullName>
    </submittedName>
</protein>
<dbReference type="Proteomes" id="UP000220438">
    <property type="component" value="Unassembled WGS sequence"/>
</dbReference>
<organism evidence="2 3">
    <name type="scientific">Faecalibacterium prausnitzii</name>
    <dbReference type="NCBI Taxonomy" id="853"/>
    <lineage>
        <taxon>Bacteria</taxon>
        <taxon>Bacillati</taxon>
        <taxon>Bacillota</taxon>
        <taxon>Clostridia</taxon>
        <taxon>Eubacteriales</taxon>
        <taxon>Oscillospiraceae</taxon>
        <taxon>Faecalibacterium</taxon>
    </lineage>
</organism>
<proteinExistence type="predicted"/>
<keyword evidence="1" id="KW-1133">Transmembrane helix</keyword>
<dbReference type="AlphaFoldDB" id="A0A2A7BGK2"/>
<evidence type="ECO:0000256" key="1">
    <source>
        <dbReference type="SAM" id="Phobius"/>
    </source>
</evidence>